<name>A0ABS5XHB1_9GAMM</name>
<dbReference type="PANTHER" id="PTHR37533">
    <property type="entry name" value="FLAGELLAR HOOK-LENGTH CONTROL PROTEIN"/>
    <property type="match status" value="1"/>
</dbReference>
<dbReference type="CDD" id="cd17470">
    <property type="entry name" value="T3SS_Flik_C"/>
    <property type="match status" value="1"/>
</dbReference>
<feature type="region of interest" description="Disordered" evidence="1">
    <location>
        <begin position="1"/>
        <end position="104"/>
    </location>
</feature>
<evidence type="ECO:0000313" key="4">
    <source>
        <dbReference type="Proteomes" id="UP001519667"/>
    </source>
</evidence>
<feature type="region of interest" description="Disordered" evidence="1">
    <location>
        <begin position="139"/>
        <end position="216"/>
    </location>
</feature>
<gene>
    <name evidence="3" type="ORF">J7302_09850</name>
</gene>
<dbReference type="EMBL" id="JAGTIS010000004">
    <property type="protein sequence ID" value="MBT8766430.1"/>
    <property type="molecule type" value="Genomic_DNA"/>
</dbReference>
<sequence length="443" mass="45893">MPVAPNLLLQATPDVKPKAPVAKAPEKTAQANNGEASSFARMYAKERQATAAECKEPAETGQPDEAGQPVAEAADRAESVAESGNALPAEEVDDPQVQGEPVIDPMLLMAMVEQLPSEAAETQPASGASVIGPASPVVAADQVSPEQSSAALEGLPVMPTVALPDSATPRILGESSQAPEQVSPDTRPAVKMAMEQLAQSAQSTPQVQGTNQQSATSAEFASALSAFADQPVEDGELQLEGELSVAEHSGGLGEALGESSSDARSEVLASRLSALSQAIGQPVAQAQRTPNLVPGQPVALQQGGWSEAVVDRVMWLSSQNLKSAEIQLDPAELGRLEVRVHMTQDQAQVTFASPNAGVRDALEGQMHRLRDLFAQQGMNQLDVSVSDQSLGRGWQGQGGDAERRGGGARADFGGVGDEDPSVSVSEIRSASVGAGRGLVDYYA</sequence>
<dbReference type="Gene3D" id="3.30.750.140">
    <property type="match status" value="1"/>
</dbReference>
<feature type="compositionally biased region" description="Low complexity" evidence="1">
    <location>
        <begin position="11"/>
        <end position="29"/>
    </location>
</feature>
<evidence type="ECO:0000259" key="2">
    <source>
        <dbReference type="Pfam" id="PF02120"/>
    </source>
</evidence>
<keyword evidence="3" id="KW-0969">Cilium</keyword>
<dbReference type="Pfam" id="PF02120">
    <property type="entry name" value="Flg_hook"/>
    <property type="match status" value="1"/>
</dbReference>
<evidence type="ECO:0000256" key="1">
    <source>
        <dbReference type="SAM" id="MobiDB-lite"/>
    </source>
</evidence>
<dbReference type="Proteomes" id="UP001519667">
    <property type="component" value="Unassembled WGS sequence"/>
</dbReference>
<keyword evidence="3" id="KW-0282">Flagellum</keyword>
<keyword evidence="3" id="KW-0966">Cell projection</keyword>
<dbReference type="InterPro" id="IPR021136">
    <property type="entry name" value="Flagellar_hook_control-like_C"/>
</dbReference>
<organism evidence="3 4">
    <name type="scientific">Metapseudomonas boanensis</name>
    <dbReference type="NCBI Taxonomy" id="2822138"/>
    <lineage>
        <taxon>Bacteria</taxon>
        <taxon>Pseudomonadati</taxon>
        <taxon>Pseudomonadota</taxon>
        <taxon>Gammaproteobacteria</taxon>
        <taxon>Pseudomonadales</taxon>
        <taxon>Pseudomonadaceae</taxon>
        <taxon>Metapseudomonas</taxon>
    </lineage>
</organism>
<keyword evidence="4" id="KW-1185">Reference proteome</keyword>
<comment type="caution">
    <text evidence="3">The sequence shown here is derived from an EMBL/GenBank/DDBJ whole genome shotgun (WGS) entry which is preliminary data.</text>
</comment>
<proteinExistence type="predicted"/>
<feature type="region of interest" description="Disordered" evidence="1">
    <location>
        <begin position="387"/>
        <end position="424"/>
    </location>
</feature>
<protein>
    <submittedName>
        <fullName evidence="3">Flagellar hook-length control protein FliK</fullName>
    </submittedName>
</protein>
<feature type="compositionally biased region" description="Basic and acidic residues" evidence="1">
    <location>
        <begin position="43"/>
        <end position="58"/>
    </location>
</feature>
<feature type="compositionally biased region" description="Polar residues" evidence="1">
    <location>
        <begin position="174"/>
        <end position="184"/>
    </location>
</feature>
<dbReference type="InterPro" id="IPR038610">
    <property type="entry name" value="FliK-like_C_sf"/>
</dbReference>
<dbReference type="InterPro" id="IPR052563">
    <property type="entry name" value="FliK"/>
</dbReference>
<feature type="domain" description="Flagellar hook-length control protein-like C-terminal" evidence="2">
    <location>
        <begin position="311"/>
        <end position="389"/>
    </location>
</feature>
<evidence type="ECO:0000313" key="3">
    <source>
        <dbReference type="EMBL" id="MBT8766430.1"/>
    </source>
</evidence>
<dbReference type="RefSeq" id="WP_215373320.1">
    <property type="nucleotide sequence ID" value="NZ_JAGTIS010000004.1"/>
</dbReference>
<reference evidence="3 4" key="1">
    <citation type="submission" date="2021-04" db="EMBL/GenBank/DDBJ databases">
        <title>Pseudomonas boanensis sp. nov., a bacterium isolated from river water used for household purposes in Boane District, Mozambique.</title>
        <authorList>
            <person name="Nicklasson M."/>
            <person name="Martin-Rodriguez A.J."/>
            <person name="Thorell K."/>
            <person name="Neves L."/>
            <person name="Mussagy A."/>
            <person name="Rydberg H.A."/>
            <person name="Hernroth B."/>
            <person name="Svensson-Stadler L."/>
            <person name="Sjoling A."/>
        </authorList>
    </citation>
    <scope>NUCLEOTIDE SEQUENCE [LARGE SCALE GENOMIC DNA]</scope>
    <source>
        <strain evidence="3 4">DB1</strain>
    </source>
</reference>
<dbReference type="PANTHER" id="PTHR37533:SF2">
    <property type="entry name" value="FLAGELLAR HOOK-LENGTH CONTROL PROTEIN"/>
    <property type="match status" value="1"/>
</dbReference>
<accession>A0ABS5XHB1</accession>
<feature type="compositionally biased region" description="Polar residues" evidence="1">
    <location>
        <begin position="197"/>
        <end position="213"/>
    </location>
</feature>